<gene>
    <name evidence="4" type="ORF">Kpol_1001p17</name>
</gene>
<feature type="region of interest" description="Disordered" evidence="1">
    <location>
        <begin position="66"/>
        <end position="93"/>
    </location>
</feature>
<dbReference type="InterPro" id="IPR000595">
    <property type="entry name" value="cNMP-bd_dom"/>
</dbReference>
<dbReference type="AlphaFoldDB" id="A7TNQ5"/>
<evidence type="ECO:0000256" key="1">
    <source>
        <dbReference type="SAM" id="MobiDB-lite"/>
    </source>
</evidence>
<dbReference type="PANTHER" id="PTHR14226">
    <property type="entry name" value="NEUROPATHY TARGET ESTERASE/SWISS CHEESE D.MELANOGASTER"/>
    <property type="match status" value="1"/>
</dbReference>
<reference evidence="4 5" key="1">
    <citation type="journal article" date="2007" name="Proc. Natl. Acad. Sci. U.S.A.">
        <title>Independent sorting-out of thousands of duplicated gene pairs in two yeast species descended from a whole-genome duplication.</title>
        <authorList>
            <person name="Scannell D.R."/>
            <person name="Frank A.C."/>
            <person name="Conant G.C."/>
            <person name="Byrne K.P."/>
            <person name="Woolfit M."/>
            <person name="Wolfe K.H."/>
        </authorList>
    </citation>
    <scope>NUCLEOTIDE SEQUENCE [LARGE SCALE GENOMIC DNA]</scope>
    <source>
        <strain evidence="5">ATCC 22028 / DSM 70294 / BCRC 21397 / CBS 2163 / NBRC 10782 / NRRL Y-8283 / UCD 57-17</strain>
    </source>
</reference>
<evidence type="ECO:0000313" key="4">
    <source>
        <dbReference type="EMBL" id="EDO16106.1"/>
    </source>
</evidence>
<dbReference type="PANTHER" id="PTHR14226:SF29">
    <property type="entry name" value="NEUROPATHY TARGET ESTERASE SWS"/>
    <property type="match status" value="1"/>
</dbReference>
<accession>A7TNQ5</accession>
<dbReference type="RefSeq" id="XP_001643964.1">
    <property type="nucleotide sequence ID" value="XM_001643914.1"/>
</dbReference>
<dbReference type="Proteomes" id="UP000000267">
    <property type="component" value="Unassembled WGS sequence"/>
</dbReference>
<keyword evidence="2" id="KW-0472">Membrane</keyword>
<dbReference type="InterPro" id="IPR050301">
    <property type="entry name" value="NTE"/>
</dbReference>
<keyword evidence="2" id="KW-0812">Transmembrane</keyword>
<dbReference type="GO" id="GO:0005783">
    <property type="term" value="C:endoplasmic reticulum"/>
    <property type="evidence" value="ECO:0007669"/>
    <property type="project" value="TreeGrafter"/>
</dbReference>
<dbReference type="SUPFAM" id="SSF51206">
    <property type="entry name" value="cAMP-binding domain-like"/>
    <property type="match status" value="1"/>
</dbReference>
<evidence type="ECO:0000259" key="3">
    <source>
        <dbReference type="PROSITE" id="PS50042"/>
    </source>
</evidence>
<evidence type="ECO:0000313" key="5">
    <source>
        <dbReference type="Proteomes" id="UP000000267"/>
    </source>
</evidence>
<feature type="compositionally biased region" description="Polar residues" evidence="1">
    <location>
        <begin position="68"/>
        <end position="78"/>
    </location>
</feature>
<protein>
    <recommendedName>
        <fullName evidence="3">Cyclic nucleotide-binding domain-containing protein</fullName>
    </recommendedName>
</protein>
<feature type="transmembrane region" description="Helical" evidence="2">
    <location>
        <begin position="31"/>
        <end position="51"/>
    </location>
</feature>
<name>A7TNQ5_VANPO</name>
<dbReference type="GeneID" id="5544241"/>
<dbReference type="PROSITE" id="PS50042">
    <property type="entry name" value="CNMP_BINDING_3"/>
    <property type="match status" value="1"/>
</dbReference>
<dbReference type="HOGENOM" id="CLU_405234_0_0_1"/>
<feature type="transmembrane region" description="Helical" evidence="2">
    <location>
        <begin position="6"/>
        <end position="24"/>
    </location>
</feature>
<feature type="domain" description="Cyclic nucleotide-binding" evidence="3">
    <location>
        <begin position="648"/>
        <end position="679"/>
    </location>
</feature>
<dbReference type="GO" id="GO:0004622">
    <property type="term" value="F:phosphatidylcholine lysophospholipase activity"/>
    <property type="evidence" value="ECO:0007669"/>
    <property type="project" value="TreeGrafter"/>
</dbReference>
<dbReference type="OrthoDB" id="421051at2759"/>
<keyword evidence="2" id="KW-1133">Transmembrane helix</keyword>
<dbReference type="EMBL" id="DS480433">
    <property type="protein sequence ID" value="EDO16106.1"/>
    <property type="molecule type" value="Genomic_DNA"/>
</dbReference>
<proteinExistence type="predicted"/>
<feature type="non-terminal residue" evidence="4">
    <location>
        <position position="679"/>
    </location>
</feature>
<sequence length="679" mass="76457">MFLKVWYILSFILLRIPTWVFNTANAVKLTIPFTAFVFLGIAVVYFTHYFVKIRILSEYKKLTPEVPPTTNKNSFVDSSDNERNSKSSGPNDNNESRFLSSYLDQFLSALKIFGYLEKPVFHDLTKNMKTQKLNEGEILLLEDSVGLAIVVEGTLQIYHNVNDNSTSSSLLQPQFHDTNEIVRTQTLGTEIESENENTFNLRNEELTISSDSEIIDDDYSDEDAEDSNMYLKLKNSPGKFQLLNTVKPGNPVSSLVNILNLFTSKRKTFNTNSPNPNNQFNILSRHDSMSPLELKTDHDPMLYPVPNVVARAATNCTIAIIPPQSFAKLVEKYPRSASHIIQMVLTRLLRVTFQTAHRYLGLTSEIMEIELLLNRNINYELPSYLKEAVISAYKNSTKSNYDSDSLFETSGVKRSRSSKINLSSTSVSSEKSPLLRNRSSSNSITTVSGASRHVVIASRDQYNPGDLLSSVPLSRRELSSGKTVNQNQQLFNSTSPTRLSTLVNYPDVCKMTSDTTSSHSFRSLVTRASENEDVKGRSFSSSQEETEESALRLGLIEAIFNILDIKKENLSLQNQTREMRKESLTRSLTRSSDTSLTSSLASSSEANSMIRILPSDYAITSHRQKPKKKKVYSEEAPVTINFDRVKKEFAQGIELQFYEQGSTIVQQNADGKGLFYIIS</sequence>
<dbReference type="InterPro" id="IPR018490">
    <property type="entry name" value="cNMP-bd_dom_sf"/>
</dbReference>
<keyword evidence="5" id="KW-1185">Reference proteome</keyword>
<organism evidence="5">
    <name type="scientific">Vanderwaltozyma polyspora (strain ATCC 22028 / DSM 70294 / BCRC 21397 / CBS 2163 / NBRC 10782 / NRRL Y-8283 / UCD 57-17)</name>
    <name type="common">Kluyveromyces polysporus</name>
    <dbReference type="NCBI Taxonomy" id="436907"/>
    <lineage>
        <taxon>Eukaryota</taxon>
        <taxon>Fungi</taxon>
        <taxon>Dikarya</taxon>
        <taxon>Ascomycota</taxon>
        <taxon>Saccharomycotina</taxon>
        <taxon>Saccharomycetes</taxon>
        <taxon>Saccharomycetales</taxon>
        <taxon>Saccharomycetaceae</taxon>
        <taxon>Vanderwaltozyma</taxon>
    </lineage>
</organism>
<dbReference type="Gene3D" id="2.60.120.10">
    <property type="entry name" value="Jelly Rolls"/>
    <property type="match status" value="1"/>
</dbReference>
<dbReference type="InterPro" id="IPR014710">
    <property type="entry name" value="RmlC-like_jellyroll"/>
</dbReference>
<evidence type="ECO:0000256" key="2">
    <source>
        <dbReference type="SAM" id="Phobius"/>
    </source>
</evidence>